<dbReference type="Gene3D" id="1.10.287.1260">
    <property type="match status" value="2"/>
</dbReference>
<feature type="compositionally biased region" description="Basic and acidic residues" evidence="2">
    <location>
        <begin position="402"/>
        <end position="418"/>
    </location>
</feature>
<comment type="caution">
    <text evidence="1">Lacks conserved residue(s) required for the propagation of feature annotation.</text>
</comment>
<feature type="transmembrane region" description="Helical" evidence="1">
    <location>
        <begin position="324"/>
        <end position="341"/>
    </location>
</feature>
<keyword evidence="1" id="KW-0407">Ion channel</keyword>
<comment type="similarity">
    <text evidence="1">Belongs to the MscS (TC 1.A.23) family.</text>
</comment>
<dbReference type="PANTHER" id="PTHR30221:SF1">
    <property type="entry name" value="SMALL-CONDUCTANCE MECHANOSENSITIVE CHANNEL"/>
    <property type="match status" value="1"/>
</dbReference>
<feature type="transmembrane region" description="Helical" evidence="1">
    <location>
        <begin position="252"/>
        <end position="272"/>
    </location>
</feature>
<comment type="subunit">
    <text evidence="1">Homoheptamer.</text>
</comment>
<dbReference type="PANTHER" id="PTHR30221">
    <property type="entry name" value="SMALL-CONDUCTANCE MECHANOSENSITIVE CHANNEL"/>
    <property type="match status" value="1"/>
</dbReference>
<keyword evidence="1" id="KW-0406">Ion transport</keyword>
<feature type="region of interest" description="Disordered" evidence="2">
    <location>
        <begin position="382"/>
        <end position="418"/>
    </location>
</feature>
<evidence type="ECO:0000256" key="2">
    <source>
        <dbReference type="SAM" id="MobiDB-lite"/>
    </source>
</evidence>
<gene>
    <name evidence="3" type="ORF">EG799_09735</name>
</gene>
<feature type="transmembrane region" description="Helical" evidence="1">
    <location>
        <begin position="61"/>
        <end position="84"/>
    </location>
</feature>
<dbReference type="AlphaFoldDB" id="A0A3N5CYU0"/>
<name>A0A3N5CYU0_9SPHN</name>
<feature type="transmembrane region" description="Helical" evidence="1">
    <location>
        <begin position="104"/>
        <end position="125"/>
    </location>
</feature>
<feature type="transmembrane region" description="Helical" evidence="1">
    <location>
        <begin position="192"/>
        <end position="216"/>
    </location>
</feature>
<dbReference type="OrthoDB" id="7616157at2"/>
<organism evidence="3 4">
    <name type="scientific">Aurantiacibacter spongiae</name>
    <dbReference type="NCBI Taxonomy" id="2488860"/>
    <lineage>
        <taxon>Bacteria</taxon>
        <taxon>Pseudomonadati</taxon>
        <taxon>Pseudomonadota</taxon>
        <taxon>Alphaproteobacteria</taxon>
        <taxon>Sphingomonadales</taxon>
        <taxon>Erythrobacteraceae</taxon>
        <taxon>Aurantiacibacter</taxon>
    </lineage>
</organism>
<comment type="caution">
    <text evidence="3">The sequence shown here is derived from an EMBL/GenBank/DDBJ whole genome shotgun (WGS) entry which is preliminary data.</text>
</comment>
<comment type="function">
    <text evidence="1">Mechanosensitive channel that participates in the regulation of osmotic pressure changes within the cell, opening in response to stretch forces in the membrane lipid bilayer, without the need for other proteins. Contributes to normal resistance to hypoosmotic shock. Forms an ion channel of 1.0 nanosiemens conductance with a slight preference for anions.</text>
</comment>
<feature type="transmembrane region" description="Helical" evidence="1">
    <location>
        <begin position="347"/>
        <end position="369"/>
    </location>
</feature>
<reference evidence="3 4" key="1">
    <citation type="submission" date="2018-11" db="EMBL/GenBank/DDBJ databases">
        <title>Erythrobacter spongiae sp. nov., isolated from a marine sponge.</title>
        <authorList>
            <person name="Zhuang L."/>
            <person name="Luo L."/>
        </authorList>
    </citation>
    <scope>NUCLEOTIDE SEQUENCE [LARGE SCALE GENOMIC DNA]</scope>
    <source>
        <strain evidence="3 4">HN-E23</strain>
    </source>
</reference>
<evidence type="ECO:0000313" key="4">
    <source>
        <dbReference type="Proteomes" id="UP000275232"/>
    </source>
</evidence>
<dbReference type="Pfam" id="PF05552">
    <property type="entry name" value="MS_channel_1st_1"/>
    <property type="match status" value="2"/>
</dbReference>
<feature type="transmembrane region" description="Helical" evidence="1">
    <location>
        <begin position="20"/>
        <end position="41"/>
    </location>
</feature>
<dbReference type="EMBL" id="RPFZ01000001">
    <property type="protein sequence ID" value="RPF71869.1"/>
    <property type="molecule type" value="Genomic_DNA"/>
</dbReference>
<dbReference type="GO" id="GO:0008381">
    <property type="term" value="F:mechanosensitive monoatomic ion channel activity"/>
    <property type="evidence" value="ECO:0007669"/>
    <property type="project" value="InterPro"/>
</dbReference>
<keyword evidence="1" id="KW-1133">Transmembrane helix</keyword>
<dbReference type="RefSeq" id="WP_123880718.1">
    <property type="nucleotide sequence ID" value="NZ_RPFZ01000001.1"/>
</dbReference>
<protein>
    <recommendedName>
        <fullName evidence="1">Small-conductance mechanosensitive channel</fullName>
    </recommendedName>
</protein>
<proteinExistence type="inferred from homology"/>
<evidence type="ECO:0000313" key="3">
    <source>
        <dbReference type="EMBL" id="RPF71869.1"/>
    </source>
</evidence>
<evidence type="ECO:0000256" key="1">
    <source>
        <dbReference type="RuleBase" id="RU369025"/>
    </source>
</evidence>
<dbReference type="GO" id="GO:0005886">
    <property type="term" value="C:plasma membrane"/>
    <property type="evidence" value="ECO:0007669"/>
    <property type="project" value="UniProtKB-SubCell"/>
</dbReference>
<feature type="transmembrane region" description="Helical" evidence="1">
    <location>
        <begin position="292"/>
        <end position="312"/>
    </location>
</feature>
<dbReference type="InterPro" id="IPR045275">
    <property type="entry name" value="MscS_archaea/bacteria_type"/>
</dbReference>
<comment type="subcellular location">
    <subcellularLocation>
        <location evidence="1">Cell inner membrane</location>
        <topology evidence="1">Multi-pass membrane protein</topology>
    </subcellularLocation>
</comment>
<feature type="transmembrane region" description="Helical" evidence="1">
    <location>
        <begin position="160"/>
        <end position="180"/>
    </location>
</feature>
<keyword evidence="1" id="KW-0812">Transmembrane</keyword>
<dbReference type="Proteomes" id="UP000275232">
    <property type="component" value="Unassembled WGS sequence"/>
</dbReference>
<keyword evidence="4" id="KW-1185">Reference proteome</keyword>
<dbReference type="InterPro" id="IPR008910">
    <property type="entry name" value="MSC_TM_helix"/>
</dbReference>
<sequence>MRMGNWRFNEQLAMEILEKIIIAAVILVVTWLLARAAKWAFAKLVDKVSFLQHSTSSGDSLGLQLGKIVSLLIWLLGLLAILQVFNLGGVMRPVTTLLDDIMSFIPNLIGAGLIFFIGLMVAKIVRDLTVTALQTVDFDKWINRGGAETLTGNSRLSSTIGTIVYAIIVIFVSILALDALSLESVSEPASDMLAMILNAIPRVIGAAILLGIGYLVGRFVAQLIKEVLPGLGVDRAMTSSELLPSTTSASSIIARIAQVAIVLFFAIAATRLLNFPELTRILDAVLELGGRVVFGAVVIVAGFFVARLLANLIGGTGGGMAASIVKWAAIILFTFMGLEFMEVGDDIVQTAFTALVIGGAVAAALAFGLGGREWAGRKLEQVDNHLENRSPTTTSGPVSARVEGRDAKADPKDLPPGA</sequence>
<keyword evidence="1" id="KW-0997">Cell inner membrane</keyword>
<keyword evidence="1" id="KW-0472">Membrane</keyword>
<keyword evidence="1" id="KW-1003">Cell membrane</keyword>
<dbReference type="NCBIfam" id="NF033912">
    <property type="entry name" value="msc"/>
    <property type="match status" value="1"/>
</dbReference>
<accession>A0A3N5CYU0</accession>
<keyword evidence="1" id="KW-0813">Transport</keyword>